<dbReference type="InterPro" id="IPR003812">
    <property type="entry name" value="Fido"/>
</dbReference>
<sequence>MTNKLITNNITEIFMGTRDKGKSAEMNSMMKAGLLRKIAPKVYTTNMEDTPEEIIRHNIFFILGQLYPQAVISHRSAFELKPTSEGDIYLTYNYTKNVTLPGIKVHLMEGPKGTEYDMPFIENLYISSAERRTMENLQKGRTRGGSSKCLPRTSIEDYLERILQVNGEKGLNSFRDKAREIAGSLGMEAEFETLNTIISALLSTKPSKVLTSPAALARAQGEPYDANRIKLFGILFDALHNEPFPLIDEPNVETSAFRNFAFFESYFSNYIEGTEFEIEDARQIVETGQPMPARNADSHDVLGTFQIVASRREMRRTPSSADDLIDILQDRHRVMMAARPDRNPGMFKMQNNHAGDTHFVDCTLVRGTLRKGFEYYQALEHPFAKAMFMLFMISEVHPFTDGNGRISRIMMNAELVAADQSKIIIPTVFREDYLNALRRLTRRNDPSVLLHAMTRVRNFSANITGDNFEETRHYLERCNAFKEGDGYILRF</sequence>
<dbReference type="GO" id="GO:0005524">
    <property type="term" value="F:ATP binding"/>
    <property type="evidence" value="ECO:0007669"/>
    <property type="project" value="UniProtKB-KW"/>
</dbReference>
<dbReference type="SUPFAM" id="SSF140931">
    <property type="entry name" value="Fic-like"/>
    <property type="match status" value="1"/>
</dbReference>
<evidence type="ECO:0000256" key="3">
    <source>
        <dbReference type="PIRSR" id="PIRSR640198-3"/>
    </source>
</evidence>
<evidence type="ECO:0000256" key="1">
    <source>
        <dbReference type="PIRSR" id="PIRSR640198-1"/>
    </source>
</evidence>
<evidence type="ECO:0000313" key="5">
    <source>
        <dbReference type="EMBL" id="MST84747.1"/>
    </source>
</evidence>
<evidence type="ECO:0000259" key="4">
    <source>
        <dbReference type="PROSITE" id="PS51459"/>
    </source>
</evidence>
<dbReference type="PANTHER" id="PTHR13504">
    <property type="entry name" value="FIDO DOMAIN-CONTAINING PROTEIN DDB_G0283145"/>
    <property type="match status" value="1"/>
</dbReference>
<dbReference type="PROSITE" id="PS51459">
    <property type="entry name" value="FIDO"/>
    <property type="match status" value="1"/>
</dbReference>
<feature type="site" description="Important for autoinhibition of adenylyltransferase activity" evidence="3">
    <location>
        <position position="272"/>
    </location>
</feature>
<proteinExistence type="predicted"/>
<comment type="caution">
    <text evidence="5">The sequence shown here is derived from an EMBL/GenBank/DDBJ whole genome shotgun (WGS) entry which is preliminary data.</text>
</comment>
<feature type="active site" evidence="1">
    <location>
        <position position="397"/>
    </location>
</feature>
<dbReference type="PANTHER" id="PTHR13504:SF38">
    <property type="entry name" value="FIDO DOMAIN-CONTAINING PROTEIN"/>
    <property type="match status" value="1"/>
</dbReference>
<organism evidence="5 6">
    <name type="scientific">Hallella mizrahii</name>
    <dbReference type="NCBI Taxonomy" id="2606637"/>
    <lineage>
        <taxon>Bacteria</taxon>
        <taxon>Pseudomonadati</taxon>
        <taxon>Bacteroidota</taxon>
        <taxon>Bacteroidia</taxon>
        <taxon>Bacteroidales</taxon>
        <taxon>Prevotellaceae</taxon>
        <taxon>Hallella</taxon>
    </lineage>
</organism>
<keyword evidence="2" id="KW-0547">Nucleotide-binding</keyword>
<dbReference type="InterPro" id="IPR036597">
    <property type="entry name" value="Fido-like_dom_sf"/>
</dbReference>
<keyword evidence="2" id="KW-0067">ATP-binding</keyword>
<dbReference type="EMBL" id="VUNG01000020">
    <property type="protein sequence ID" value="MST84747.1"/>
    <property type="molecule type" value="Genomic_DNA"/>
</dbReference>
<keyword evidence="6" id="KW-1185">Reference proteome</keyword>
<dbReference type="InterPro" id="IPR040198">
    <property type="entry name" value="Fido_containing"/>
</dbReference>
<accession>A0A7K0KFN4</accession>
<name>A0A7K0KFN4_9BACT</name>
<dbReference type="Pfam" id="PF02661">
    <property type="entry name" value="Fic"/>
    <property type="match status" value="1"/>
</dbReference>
<feature type="binding site" evidence="2">
    <location>
        <begin position="401"/>
        <end position="408"/>
    </location>
    <ligand>
        <name>ATP</name>
        <dbReference type="ChEBI" id="CHEBI:30616"/>
    </ligand>
</feature>
<reference evidence="5 6" key="1">
    <citation type="submission" date="2019-08" db="EMBL/GenBank/DDBJ databases">
        <title>In-depth cultivation of the pig gut microbiome towards novel bacterial diversity and tailored functional studies.</title>
        <authorList>
            <person name="Wylensek D."/>
            <person name="Hitch T.C.A."/>
            <person name="Clavel T."/>
        </authorList>
    </citation>
    <scope>NUCLEOTIDE SEQUENCE [LARGE SCALE GENOMIC DNA]</scope>
    <source>
        <strain evidence="5 6">LKV-178-WT-2A</strain>
    </source>
</reference>
<dbReference type="Gene3D" id="1.10.3290.10">
    <property type="entry name" value="Fido-like domain"/>
    <property type="match status" value="1"/>
</dbReference>
<evidence type="ECO:0000313" key="6">
    <source>
        <dbReference type="Proteomes" id="UP000438914"/>
    </source>
</evidence>
<protein>
    <submittedName>
        <fullName evidence="5">Cell filamentation protein Fic</fullName>
    </submittedName>
</protein>
<dbReference type="AlphaFoldDB" id="A0A7K0KFN4"/>
<feature type="domain" description="Fido" evidence="4">
    <location>
        <begin position="323"/>
        <end position="462"/>
    </location>
</feature>
<dbReference type="Proteomes" id="UP000438914">
    <property type="component" value="Unassembled WGS sequence"/>
</dbReference>
<gene>
    <name evidence="5" type="ORF">FYJ73_08725</name>
</gene>
<evidence type="ECO:0000256" key="2">
    <source>
        <dbReference type="PIRSR" id="PIRSR640198-2"/>
    </source>
</evidence>